<keyword evidence="1" id="KW-1133">Transmembrane helix</keyword>
<protein>
    <submittedName>
        <fullName evidence="3">Thioredoxin domain-containing protein</fullName>
    </submittedName>
</protein>
<dbReference type="InterPro" id="IPR012336">
    <property type="entry name" value="Thioredoxin-like_fold"/>
</dbReference>
<evidence type="ECO:0000313" key="4">
    <source>
        <dbReference type="Proteomes" id="UP001143347"/>
    </source>
</evidence>
<gene>
    <name evidence="3" type="ORF">OSB52_10480</name>
</gene>
<evidence type="ECO:0000256" key="1">
    <source>
        <dbReference type="SAM" id="Phobius"/>
    </source>
</evidence>
<evidence type="ECO:0000259" key="2">
    <source>
        <dbReference type="Pfam" id="PF13462"/>
    </source>
</evidence>
<dbReference type="EMBL" id="JAPKFM010000009">
    <property type="protein sequence ID" value="MCX2964516.1"/>
    <property type="molecule type" value="Genomic_DNA"/>
</dbReference>
<keyword evidence="4" id="KW-1185">Reference proteome</keyword>
<dbReference type="AlphaFoldDB" id="A0A9X3D685"/>
<dbReference type="SUPFAM" id="SSF52833">
    <property type="entry name" value="Thioredoxin-like"/>
    <property type="match status" value="1"/>
</dbReference>
<dbReference type="RefSeq" id="WP_266061592.1">
    <property type="nucleotide sequence ID" value="NZ_JAPKFM010000009.1"/>
</dbReference>
<sequence>MAQNSKKVIVDPRQAEKRRSTLLKIGAAVVLIAIAVGIGLWAVLSNESSTGSSSEVTVATDDNAFRITTAPAGSTPPAVLTIAEDFQCPACRQFEEQFGPVLEELRNNPQVAVDYMPIAILDRMSTTDYSTRAANASACVAESTATNGDFTTWLQFHNTLYAQQPSEGGAGLSDDQLNNLATQAGANNVRQCIDDQQFADWVADTTQQAAVTATPTVRLNGEDVQLSTPEALRDAVLAATN</sequence>
<keyword evidence="1" id="KW-0812">Transmembrane</keyword>
<dbReference type="Proteomes" id="UP001143347">
    <property type="component" value="Unassembled WGS sequence"/>
</dbReference>
<accession>A0A9X3D685</accession>
<proteinExistence type="predicted"/>
<dbReference type="Gene3D" id="3.40.30.10">
    <property type="entry name" value="Glutaredoxin"/>
    <property type="match status" value="1"/>
</dbReference>
<keyword evidence="1" id="KW-0472">Membrane</keyword>
<feature type="transmembrane region" description="Helical" evidence="1">
    <location>
        <begin position="21"/>
        <end position="44"/>
    </location>
</feature>
<organism evidence="3 4">
    <name type="scientific">Gordonia aquimaris</name>
    <dbReference type="NCBI Taxonomy" id="2984863"/>
    <lineage>
        <taxon>Bacteria</taxon>
        <taxon>Bacillati</taxon>
        <taxon>Actinomycetota</taxon>
        <taxon>Actinomycetes</taxon>
        <taxon>Mycobacteriales</taxon>
        <taxon>Gordoniaceae</taxon>
        <taxon>Gordonia</taxon>
    </lineage>
</organism>
<name>A0A9X3D685_9ACTN</name>
<comment type="caution">
    <text evidence="3">The sequence shown here is derived from an EMBL/GenBank/DDBJ whole genome shotgun (WGS) entry which is preliminary data.</text>
</comment>
<evidence type="ECO:0000313" key="3">
    <source>
        <dbReference type="EMBL" id="MCX2964516.1"/>
    </source>
</evidence>
<feature type="domain" description="Thioredoxin-like fold" evidence="2">
    <location>
        <begin position="78"/>
        <end position="236"/>
    </location>
</feature>
<dbReference type="InterPro" id="IPR036249">
    <property type="entry name" value="Thioredoxin-like_sf"/>
</dbReference>
<reference evidence="3" key="1">
    <citation type="submission" date="2022-10" db="EMBL/GenBank/DDBJ databases">
        <title>WGS of marine actinomycetes from Thailand.</title>
        <authorList>
            <person name="Thawai C."/>
        </authorList>
    </citation>
    <scope>NUCLEOTIDE SEQUENCE</scope>
    <source>
        <strain evidence="3">SW21</strain>
    </source>
</reference>
<dbReference type="Pfam" id="PF13462">
    <property type="entry name" value="Thioredoxin_4"/>
    <property type="match status" value="1"/>
</dbReference>
<dbReference type="CDD" id="cd02972">
    <property type="entry name" value="DsbA_family"/>
    <property type="match status" value="1"/>
</dbReference>